<evidence type="ECO:0000313" key="1">
    <source>
        <dbReference type="EMBL" id="UYF77383.1"/>
    </source>
</evidence>
<sequence length="126" mass="14553">MRTVQISFVGDNANTKSDFFNFSDNTFTLLEKILEKFLPLVNPHNNFSQKSKNTDAPIIGISDAFLIKAALSKLLYIDRMQFQIEDKLQLTELLMKVDHIFHRSINSYYTPNVFTGAFTLTIDKRK</sequence>
<dbReference type="EMBL" id="CP089047">
    <property type="protein sequence ID" value="UYF77383.1"/>
    <property type="molecule type" value="Genomic_DNA"/>
</dbReference>
<evidence type="ECO:0000313" key="2">
    <source>
        <dbReference type="Proteomes" id="UP001164081"/>
    </source>
</evidence>
<geneLocation type="plasmid" evidence="1 2">
    <name>pRIVM_C010761_3</name>
</geneLocation>
<gene>
    <name evidence="1" type="ORF">LSO58_18275</name>
</gene>
<dbReference type="RefSeq" id="WP_263503944.1">
    <property type="nucleotide sequence ID" value="NZ_CP089047.1"/>
</dbReference>
<proteinExistence type="predicted"/>
<protein>
    <submittedName>
        <fullName evidence="1">Uncharacterized protein</fullName>
    </submittedName>
</protein>
<accession>A0AA46SB90</accession>
<name>A0AA46SB90_9GAMM</name>
<organism evidence="1 2">
    <name type="scientific">Acinetobacter ursingii</name>
    <dbReference type="NCBI Taxonomy" id="108980"/>
    <lineage>
        <taxon>Bacteria</taxon>
        <taxon>Pseudomonadati</taxon>
        <taxon>Pseudomonadota</taxon>
        <taxon>Gammaproteobacteria</taxon>
        <taxon>Moraxellales</taxon>
        <taxon>Moraxellaceae</taxon>
        <taxon>Acinetobacter</taxon>
    </lineage>
</organism>
<dbReference type="Proteomes" id="UP001164081">
    <property type="component" value="Plasmid pRIVM_C010761_3"/>
</dbReference>
<dbReference type="AlphaFoldDB" id="A0AA46SB90"/>
<reference evidence="1" key="1">
    <citation type="journal article" date="2022" name="J Glob Antimicrob Resist">
        <title>Comparative analysis of IMP-4- and OXA-58-containing plasmids of three carbapenemase-producing Acinetobacter ursingii strains in the Netherlands.</title>
        <authorList>
            <person name="Hendrickx A.P.A."/>
            <person name="Schade R.P."/>
            <person name="Landman F."/>
            <person name="Bosch T."/>
            <person name="Schouls L.M."/>
            <person name="van Dijk K."/>
        </authorList>
    </citation>
    <scope>NUCLEOTIDE SEQUENCE</scope>
    <source>
        <strain evidence="1">RIVM_C010761</strain>
    </source>
</reference>
<keyword evidence="1" id="KW-0614">Plasmid</keyword>